<evidence type="ECO:0000256" key="2">
    <source>
        <dbReference type="ARBA" id="ARBA00022525"/>
    </source>
</evidence>
<dbReference type="Proteomes" id="UP001553715">
    <property type="component" value="Unassembled WGS sequence"/>
</dbReference>
<keyword evidence="6" id="KW-1185">Reference proteome</keyword>
<keyword evidence="2" id="KW-0964">Secreted</keyword>
<sequence>MFVIDTTGSMGGIIQATLDKARDIATRMNGSARSARVGLVEYRHYGDGFMARTVQPLTEDLATFGTALDSLYADGGGDWEEAVYSGIVTALAEDWRPSAARTIIVMGDAPAHDPDAHRVHGVAGRRVPQR</sequence>
<name>A0ABV3LL88_9MICO</name>
<keyword evidence="3" id="KW-0732">Signal</keyword>
<proteinExistence type="predicted"/>
<reference evidence="5 6" key="1">
    <citation type="submission" date="2024-06" db="EMBL/GenBank/DDBJ databases">
        <title>The Natural Products Discovery Center: Release of the First 8490 Sequenced Strains for Exploring Actinobacteria Biosynthetic Diversity.</title>
        <authorList>
            <person name="Kalkreuter E."/>
            <person name="Kautsar S.A."/>
            <person name="Yang D."/>
            <person name="Bader C.D."/>
            <person name="Teijaro C.N."/>
            <person name="Fluegel L."/>
            <person name="Davis C.M."/>
            <person name="Simpson J.R."/>
            <person name="Lauterbach L."/>
            <person name="Steele A.D."/>
            <person name="Gui C."/>
            <person name="Meng S."/>
            <person name="Li G."/>
            <person name="Viehrig K."/>
            <person name="Ye F."/>
            <person name="Su P."/>
            <person name="Kiefer A.F."/>
            <person name="Nichols A."/>
            <person name="Cepeda A.J."/>
            <person name="Yan W."/>
            <person name="Fan B."/>
            <person name="Jiang Y."/>
            <person name="Adhikari A."/>
            <person name="Zheng C.-J."/>
            <person name="Schuster L."/>
            <person name="Cowan T.M."/>
            <person name="Smanski M.J."/>
            <person name="Chevrette M.G."/>
            <person name="De Carvalho L.P.S."/>
            <person name="Shen B."/>
        </authorList>
    </citation>
    <scope>NUCLEOTIDE SEQUENCE [LARGE SCALE GENOMIC DNA]</scope>
    <source>
        <strain evidence="5 6">NPDC077434</strain>
    </source>
</reference>
<comment type="caution">
    <text evidence="5">The sequence shown here is derived from an EMBL/GenBank/DDBJ whole genome shotgun (WGS) entry which is preliminary data.</text>
</comment>
<evidence type="ECO:0000313" key="5">
    <source>
        <dbReference type="EMBL" id="MEW1976681.1"/>
    </source>
</evidence>
<accession>A0ABV3LL88</accession>
<dbReference type="Gene3D" id="3.40.50.410">
    <property type="entry name" value="von Willebrand factor, type A domain"/>
    <property type="match status" value="1"/>
</dbReference>
<dbReference type="InterPro" id="IPR052969">
    <property type="entry name" value="Thr-specific_kinase-like"/>
</dbReference>
<dbReference type="Pfam" id="PF25106">
    <property type="entry name" value="VWA_4"/>
    <property type="match status" value="1"/>
</dbReference>
<dbReference type="SUPFAM" id="SSF53300">
    <property type="entry name" value="vWA-like"/>
    <property type="match status" value="1"/>
</dbReference>
<evidence type="ECO:0000256" key="1">
    <source>
        <dbReference type="ARBA" id="ARBA00004613"/>
    </source>
</evidence>
<evidence type="ECO:0000313" key="6">
    <source>
        <dbReference type="Proteomes" id="UP001553715"/>
    </source>
</evidence>
<dbReference type="InterPro" id="IPR056861">
    <property type="entry name" value="HMCN1-like_VWA"/>
</dbReference>
<evidence type="ECO:0000256" key="3">
    <source>
        <dbReference type="ARBA" id="ARBA00022729"/>
    </source>
</evidence>
<feature type="domain" description="Hemicentin-1-like von Willebrand factor A" evidence="4">
    <location>
        <begin position="2"/>
        <end position="115"/>
    </location>
</feature>
<dbReference type="EMBL" id="JBFBMH010000042">
    <property type="protein sequence ID" value="MEW1976681.1"/>
    <property type="molecule type" value="Genomic_DNA"/>
</dbReference>
<comment type="subcellular location">
    <subcellularLocation>
        <location evidence="1">Secreted</location>
    </subcellularLocation>
</comment>
<dbReference type="InterPro" id="IPR036465">
    <property type="entry name" value="vWFA_dom_sf"/>
</dbReference>
<dbReference type="RefSeq" id="WP_366233517.1">
    <property type="nucleotide sequence ID" value="NZ_JBFBMH010000042.1"/>
</dbReference>
<dbReference type="PANTHER" id="PTHR47763">
    <property type="entry name" value="ALPHA-PROTEIN KINASE VWKA"/>
    <property type="match status" value="1"/>
</dbReference>
<gene>
    <name evidence="5" type="ORF">AB0301_16625</name>
</gene>
<protein>
    <submittedName>
        <fullName evidence="5">VWA domain-containing protein</fullName>
    </submittedName>
</protein>
<evidence type="ECO:0000259" key="4">
    <source>
        <dbReference type="Pfam" id="PF25106"/>
    </source>
</evidence>
<organism evidence="5 6">
    <name type="scientific">Microbacterium profundi</name>
    <dbReference type="NCBI Taxonomy" id="450380"/>
    <lineage>
        <taxon>Bacteria</taxon>
        <taxon>Bacillati</taxon>
        <taxon>Actinomycetota</taxon>
        <taxon>Actinomycetes</taxon>
        <taxon>Micrococcales</taxon>
        <taxon>Microbacteriaceae</taxon>
        <taxon>Microbacterium</taxon>
    </lineage>
</organism>
<dbReference type="CDD" id="cd00198">
    <property type="entry name" value="vWFA"/>
    <property type="match status" value="1"/>
</dbReference>